<dbReference type="Gene3D" id="3.40.630.10">
    <property type="entry name" value="Zn peptidases"/>
    <property type="match status" value="1"/>
</dbReference>
<dbReference type="Proteomes" id="UP000230161">
    <property type="component" value="Unassembled WGS sequence"/>
</dbReference>
<dbReference type="Gene3D" id="1.10.150.900">
    <property type="match status" value="1"/>
</dbReference>
<keyword evidence="7" id="KW-0472">Membrane</keyword>
<reference evidence="9 10" key="1">
    <citation type="submission" date="2017-11" db="EMBL/GenBank/DDBJ databases">
        <title>Genomic Encyclopedia of Archaeal and Bacterial Type Strains, Phase II (KMG-II): From Individual Species to Whole Genera.</title>
        <authorList>
            <person name="Goeker M."/>
        </authorList>
    </citation>
    <scope>NUCLEOTIDE SEQUENCE [LARGE SCALE GENOMIC DNA]</scope>
    <source>
        <strain evidence="9 10">DSM 25625</strain>
    </source>
</reference>
<evidence type="ECO:0000256" key="2">
    <source>
        <dbReference type="ARBA" id="ARBA00022670"/>
    </source>
</evidence>
<feature type="domain" description="Peptidase M20 dimerisation" evidence="8">
    <location>
        <begin position="265"/>
        <end position="413"/>
    </location>
</feature>
<evidence type="ECO:0000313" key="10">
    <source>
        <dbReference type="Proteomes" id="UP000230161"/>
    </source>
</evidence>
<keyword evidence="10" id="KW-1185">Reference proteome</keyword>
<evidence type="ECO:0000313" key="9">
    <source>
        <dbReference type="EMBL" id="PJJ62028.1"/>
    </source>
</evidence>
<proteinExistence type="inferred from homology"/>
<feature type="transmembrane region" description="Helical" evidence="7">
    <location>
        <begin position="26"/>
        <end position="51"/>
    </location>
</feature>
<dbReference type="GO" id="GO:0046872">
    <property type="term" value="F:metal ion binding"/>
    <property type="evidence" value="ECO:0007669"/>
    <property type="project" value="UniProtKB-KW"/>
</dbReference>
<sequence length="522" mass="55666">MTQRRRPIRTGPDAATHIGRAGPARLVLGVVAVGAVALGALVGTVVARALAAGRPRAASPARHEASSPARSLPLSAARPGSAERLSRMVRIPTVWLTSDDDPEPFERFEALLAEEYPLVHSRLEREKITPFGILYRWRGLSESDPLVLMAHYDVVPAEPHDWADDPFSGAVRENAVWGRGTLDDKGHLLVVLEAVENLLADGFTPAHDVYVSLGGNEERYGTAAQRIAAEFSRRDIRPWLVLDEGGAIIDSPFPGITVPLAMVGVAEKGVATIRLQTRGGGGHASAPPAVTATTRLSRAVLRLGTSPFAVALPRPTHDMLTGFAPISPFAYRLAFANMGLFSRPVARLLAARGGETEAMTRTTVAVTMLEAGTAPNVLPAAASATLNVRIAIGETVDTVVTTLRAAIGDPAVEIVVLEESDPTPVSSSVNEQFALISEAVTASYPGTVSAPYVVNAATDSRHFHRFVPAVYRFSPFVMSAEQRASVHGVDEHVTIDSLERGERFVQTLIRSLPERRAAAASE</sequence>
<keyword evidence="3" id="KW-0479">Metal-binding</keyword>
<dbReference type="GO" id="GO:0004180">
    <property type="term" value="F:carboxypeptidase activity"/>
    <property type="evidence" value="ECO:0007669"/>
    <property type="project" value="UniProtKB-KW"/>
</dbReference>
<evidence type="ECO:0000256" key="4">
    <source>
        <dbReference type="ARBA" id="ARBA00022801"/>
    </source>
</evidence>
<keyword evidence="9" id="KW-0121">Carboxypeptidase</keyword>
<keyword evidence="7" id="KW-0812">Transmembrane</keyword>
<comment type="caution">
    <text evidence="9">The sequence shown here is derived from an EMBL/GenBank/DDBJ whole genome shotgun (WGS) entry which is preliminary data.</text>
</comment>
<keyword evidence="7" id="KW-1133">Transmembrane helix</keyword>
<comment type="similarity">
    <text evidence="1">Belongs to the peptidase M20A family.</text>
</comment>
<keyword evidence="5" id="KW-0862">Zinc</keyword>
<accession>A0A2M9BVP8</accession>
<dbReference type="InterPro" id="IPR036264">
    <property type="entry name" value="Bact_exopeptidase_dim_dom"/>
</dbReference>
<gene>
    <name evidence="9" type="ORF">CLV54_1820</name>
</gene>
<dbReference type="SUPFAM" id="SSF53187">
    <property type="entry name" value="Zn-dependent exopeptidases"/>
    <property type="match status" value="1"/>
</dbReference>
<organism evidence="9 10">
    <name type="scientific">Compostimonas suwonensis</name>
    <dbReference type="NCBI Taxonomy" id="1048394"/>
    <lineage>
        <taxon>Bacteria</taxon>
        <taxon>Bacillati</taxon>
        <taxon>Actinomycetota</taxon>
        <taxon>Actinomycetes</taxon>
        <taxon>Micrococcales</taxon>
        <taxon>Microbacteriaceae</taxon>
        <taxon>Compostimonas</taxon>
    </lineage>
</organism>
<feature type="region of interest" description="Disordered" evidence="6">
    <location>
        <begin position="56"/>
        <end position="78"/>
    </location>
</feature>
<keyword evidence="4" id="KW-0378">Hydrolase</keyword>
<name>A0A2M9BVP8_9MICO</name>
<evidence type="ECO:0000259" key="8">
    <source>
        <dbReference type="Pfam" id="PF07687"/>
    </source>
</evidence>
<evidence type="ECO:0000256" key="1">
    <source>
        <dbReference type="ARBA" id="ARBA00006247"/>
    </source>
</evidence>
<evidence type="ECO:0000256" key="6">
    <source>
        <dbReference type="SAM" id="MobiDB-lite"/>
    </source>
</evidence>
<dbReference type="Gene3D" id="3.30.70.360">
    <property type="match status" value="1"/>
</dbReference>
<dbReference type="InterPro" id="IPR047177">
    <property type="entry name" value="Pept_M20A"/>
</dbReference>
<protein>
    <submittedName>
        <fullName evidence="9">Carboxypeptidase PM20D1</fullName>
    </submittedName>
</protein>
<keyword evidence="2" id="KW-0645">Protease</keyword>
<dbReference type="RefSeq" id="WP_245861537.1">
    <property type="nucleotide sequence ID" value="NZ_PGFB01000003.1"/>
</dbReference>
<dbReference type="AlphaFoldDB" id="A0A2M9BVP8"/>
<dbReference type="Pfam" id="PF07687">
    <property type="entry name" value="M20_dimer"/>
    <property type="match status" value="1"/>
</dbReference>
<evidence type="ECO:0000256" key="5">
    <source>
        <dbReference type="ARBA" id="ARBA00022833"/>
    </source>
</evidence>
<dbReference type="EMBL" id="PGFB01000003">
    <property type="protein sequence ID" value="PJJ62028.1"/>
    <property type="molecule type" value="Genomic_DNA"/>
</dbReference>
<dbReference type="GO" id="GO:0006508">
    <property type="term" value="P:proteolysis"/>
    <property type="evidence" value="ECO:0007669"/>
    <property type="project" value="UniProtKB-KW"/>
</dbReference>
<dbReference type="InterPro" id="IPR002933">
    <property type="entry name" value="Peptidase_M20"/>
</dbReference>
<dbReference type="InterPro" id="IPR011650">
    <property type="entry name" value="Peptidase_M20_dimer"/>
</dbReference>
<evidence type="ECO:0000256" key="3">
    <source>
        <dbReference type="ARBA" id="ARBA00022723"/>
    </source>
</evidence>
<dbReference type="Pfam" id="PF01546">
    <property type="entry name" value="Peptidase_M20"/>
    <property type="match status" value="1"/>
</dbReference>
<dbReference type="PANTHER" id="PTHR45962:SF1">
    <property type="entry name" value="N-FATTY-ACYL-AMINO ACID SYNTHASE_HYDROLASE PM20D1"/>
    <property type="match status" value="1"/>
</dbReference>
<dbReference type="PANTHER" id="PTHR45962">
    <property type="entry name" value="N-FATTY-ACYL-AMINO ACID SYNTHASE/HYDROLASE PM20D1"/>
    <property type="match status" value="1"/>
</dbReference>
<evidence type="ECO:0000256" key="7">
    <source>
        <dbReference type="SAM" id="Phobius"/>
    </source>
</evidence>
<dbReference type="SUPFAM" id="SSF55031">
    <property type="entry name" value="Bacterial exopeptidase dimerisation domain"/>
    <property type="match status" value="1"/>
</dbReference>